<keyword evidence="7 8" id="KW-0472">Membrane</keyword>
<dbReference type="PANTHER" id="PTHR23522">
    <property type="entry name" value="BLL5896 PROTEIN"/>
    <property type="match status" value="1"/>
</dbReference>
<keyword evidence="6 8" id="KW-1133">Transmembrane helix</keyword>
<feature type="transmembrane region" description="Helical" evidence="8">
    <location>
        <begin position="256"/>
        <end position="273"/>
    </location>
</feature>
<dbReference type="InterPro" id="IPR024989">
    <property type="entry name" value="MFS_assoc_dom"/>
</dbReference>
<sequence>MKQNKDTKLNIHYAEIQASYWIVGTIFCVFTVPMLQERGYTAVEIGTLTALRAVAAIVMQPVWAGIQSRCRERVPIKRWILLLCLISLGLTVMEWLQTFRFPAACILYLVYGATLFCIQPFVDAMATQFMAVRKRLNYSFCRCMGSVSWAVSCAVFGNAVLWFGADSILVFQGIGLILTLLAAISIETCRGKAENGTEKGANRPESESVWQIVKNYPRFRWFLAASACMFVGNYMSYNFLADVVRKLGGSTADMGYVQFIAAVCEIPVGFFFLKIQRKLTNRRVMAGVFFFVFLKLLLVDLAGSIQVLLTAQVLQMFGLAFFWSGNIYYIFEHLPEVNHVKGVALVTVCNMGIGACFGSLISGNLLQYFGIRAVTAAGTFCAFAGLMIMLLNGLGERKDSAKTSAAENNVFS</sequence>
<feature type="transmembrane region" description="Helical" evidence="8">
    <location>
        <begin position="343"/>
        <end position="363"/>
    </location>
</feature>
<evidence type="ECO:0000256" key="6">
    <source>
        <dbReference type="ARBA" id="ARBA00022989"/>
    </source>
</evidence>
<reference evidence="10 11" key="1">
    <citation type="submission" date="2021-06" db="EMBL/GenBank/DDBJ databases">
        <title>Description of novel taxa of the family Lachnospiraceae.</title>
        <authorList>
            <person name="Chaplin A.V."/>
            <person name="Sokolova S.R."/>
            <person name="Pikina A.P."/>
            <person name="Korzhanova M."/>
            <person name="Belova V."/>
            <person name="Korostin D."/>
            <person name="Efimov B.A."/>
        </authorList>
    </citation>
    <scope>NUCLEOTIDE SEQUENCE [LARGE SCALE GENOMIC DNA]</scope>
    <source>
        <strain evidence="10 11">ASD4241</strain>
    </source>
</reference>
<feature type="transmembrane region" description="Helical" evidence="8">
    <location>
        <begin position="169"/>
        <end position="186"/>
    </location>
</feature>
<evidence type="ECO:0000256" key="2">
    <source>
        <dbReference type="ARBA" id="ARBA00022448"/>
    </source>
</evidence>
<comment type="subcellular location">
    <subcellularLocation>
        <location evidence="1">Cell inner membrane</location>
        <topology evidence="1">Multi-pass membrane protein</topology>
    </subcellularLocation>
</comment>
<accession>A0ABS6K8I7</accession>
<evidence type="ECO:0000256" key="5">
    <source>
        <dbReference type="ARBA" id="ARBA00022692"/>
    </source>
</evidence>
<dbReference type="RefSeq" id="WP_238726889.1">
    <property type="nucleotide sequence ID" value="NZ_JAHQCX010000007.1"/>
</dbReference>
<organism evidence="10 11">
    <name type="scientific">Diplocloster modestus</name>
    <dbReference type="NCBI Taxonomy" id="2850322"/>
    <lineage>
        <taxon>Bacteria</taxon>
        <taxon>Bacillati</taxon>
        <taxon>Bacillota</taxon>
        <taxon>Clostridia</taxon>
        <taxon>Lachnospirales</taxon>
        <taxon>Lachnospiraceae</taxon>
        <taxon>Diplocloster</taxon>
    </lineage>
</organism>
<dbReference type="Pfam" id="PF12832">
    <property type="entry name" value="MFS_1_like"/>
    <property type="match status" value="1"/>
</dbReference>
<feature type="transmembrane region" description="Helical" evidence="8">
    <location>
        <begin position="101"/>
        <end position="122"/>
    </location>
</feature>
<feature type="transmembrane region" description="Helical" evidence="8">
    <location>
        <begin position="45"/>
        <end position="66"/>
    </location>
</feature>
<keyword evidence="3" id="KW-1003">Cell membrane</keyword>
<protein>
    <submittedName>
        <fullName evidence="10">MFS transporter</fullName>
    </submittedName>
</protein>
<feature type="transmembrane region" description="Helical" evidence="8">
    <location>
        <begin position="143"/>
        <end position="163"/>
    </location>
</feature>
<name>A0ABS6K8I7_9FIRM</name>
<evidence type="ECO:0000256" key="7">
    <source>
        <dbReference type="ARBA" id="ARBA00023136"/>
    </source>
</evidence>
<keyword evidence="4" id="KW-0997">Cell inner membrane</keyword>
<evidence type="ECO:0000256" key="4">
    <source>
        <dbReference type="ARBA" id="ARBA00022519"/>
    </source>
</evidence>
<keyword evidence="11" id="KW-1185">Reference proteome</keyword>
<feature type="domain" description="Major facilitator superfamily associated" evidence="9">
    <location>
        <begin position="33"/>
        <end position="372"/>
    </location>
</feature>
<proteinExistence type="predicted"/>
<feature type="transmembrane region" description="Helical" evidence="8">
    <location>
        <begin position="78"/>
        <end position="95"/>
    </location>
</feature>
<dbReference type="PANTHER" id="PTHR23522:SF10">
    <property type="entry name" value="3-PHENYLPROPIONIC ACID TRANSPORTER-RELATED"/>
    <property type="match status" value="1"/>
</dbReference>
<evidence type="ECO:0000256" key="3">
    <source>
        <dbReference type="ARBA" id="ARBA00022475"/>
    </source>
</evidence>
<dbReference type="Gene3D" id="1.20.1250.20">
    <property type="entry name" value="MFS general substrate transporter like domains"/>
    <property type="match status" value="2"/>
</dbReference>
<feature type="transmembrane region" description="Helical" evidence="8">
    <location>
        <begin position="285"/>
        <end position="307"/>
    </location>
</feature>
<evidence type="ECO:0000256" key="8">
    <source>
        <dbReference type="SAM" id="Phobius"/>
    </source>
</evidence>
<dbReference type="InterPro" id="IPR036259">
    <property type="entry name" value="MFS_trans_sf"/>
</dbReference>
<gene>
    <name evidence="10" type="ORF">KTH90_12400</name>
</gene>
<dbReference type="EMBL" id="JAHQCX010000007">
    <property type="protein sequence ID" value="MBU9726817.1"/>
    <property type="molecule type" value="Genomic_DNA"/>
</dbReference>
<dbReference type="SUPFAM" id="SSF103473">
    <property type="entry name" value="MFS general substrate transporter"/>
    <property type="match status" value="1"/>
</dbReference>
<keyword evidence="2" id="KW-0813">Transport</keyword>
<keyword evidence="5 8" id="KW-0812">Transmembrane</keyword>
<evidence type="ECO:0000259" key="9">
    <source>
        <dbReference type="Pfam" id="PF12832"/>
    </source>
</evidence>
<feature type="transmembrane region" description="Helical" evidence="8">
    <location>
        <begin position="219"/>
        <end position="236"/>
    </location>
</feature>
<feature type="transmembrane region" description="Helical" evidence="8">
    <location>
        <begin position="313"/>
        <end position="331"/>
    </location>
</feature>
<evidence type="ECO:0000313" key="10">
    <source>
        <dbReference type="EMBL" id="MBU9726817.1"/>
    </source>
</evidence>
<comment type="caution">
    <text evidence="10">The sequence shown here is derived from an EMBL/GenBank/DDBJ whole genome shotgun (WGS) entry which is preliminary data.</text>
</comment>
<feature type="transmembrane region" description="Helical" evidence="8">
    <location>
        <begin position="369"/>
        <end position="391"/>
    </location>
</feature>
<dbReference type="Proteomes" id="UP001314681">
    <property type="component" value="Unassembled WGS sequence"/>
</dbReference>
<feature type="transmembrane region" description="Helical" evidence="8">
    <location>
        <begin position="12"/>
        <end position="33"/>
    </location>
</feature>
<evidence type="ECO:0000313" key="11">
    <source>
        <dbReference type="Proteomes" id="UP001314681"/>
    </source>
</evidence>
<evidence type="ECO:0000256" key="1">
    <source>
        <dbReference type="ARBA" id="ARBA00004429"/>
    </source>
</evidence>